<comment type="caution">
    <text evidence="1">The sequence shown here is derived from an EMBL/GenBank/DDBJ whole genome shotgun (WGS) entry which is preliminary data.</text>
</comment>
<organism evidence="1 2">
    <name type="scientific">Ruminococcus bromii</name>
    <dbReference type="NCBI Taxonomy" id="40518"/>
    <lineage>
        <taxon>Bacteria</taxon>
        <taxon>Bacillati</taxon>
        <taxon>Bacillota</taxon>
        <taxon>Clostridia</taxon>
        <taxon>Eubacteriales</taxon>
        <taxon>Oscillospiraceae</taxon>
        <taxon>Ruminococcus</taxon>
    </lineage>
</organism>
<proteinExistence type="predicted"/>
<dbReference type="Proteomes" id="UP001056693">
    <property type="component" value="Unassembled WGS sequence"/>
</dbReference>
<dbReference type="RefSeq" id="WP_249377410.1">
    <property type="nucleotide sequence ID" value="NZ_SNUZ01000018.1"/>
</dbReference>
<evidence type="ECO:0000313" key="1">
    <source>
        <dbReference type="EMBL" id="MCL3788595.1"/>
    </source>
</evidence>
<reference evidence="1 2" key="1">
    <citation type="submission" date="2019-03" db="EMBL/GenBank/DDBJ databases">
        <authorList>
            <person name="Molinero N."/>
            <person name="Sanchez B."/>
            <person name="Walker A."/>
            <person name="Duncan S."/>
            <person name="Delgado S."/>
            <person name="Margolles A."/>
        </authorList>
    </citation>
    <scope>NUCLEOTIDE SEQUENCE [LARGE SCALE GENOMIC DNA]</scope>
    <source>
        <strain evidence="1 2">IPLA60002</strain>
    </source>
</reference>
<sequence>MDRFNDSEYAILIGNLLHDTQYIEISNMGKMAGLRKHAEVMVRKILDIGSSRTLMLGQVKRDSNNSAVNSGMDNLGDELSDRLIEIIRNINPLGRDGTHTQHTDEFSNMEVESVEDAILDLYALIFIKYFLDIQVSIYSSPQVLRMFSFLPPIIRYKTWNYLFEIDKNNIQVVNKLCLSIIKLFDKETAYEWLENNSETIKGIPYPTEHEIEKYYKLHSVEVLPGVYRAFVSLNFDKYSNMYDLLRDKISDPRTSVNESGKMYKNFEEAVGHYNNYRSSMIQNNSAEMKSFYPLMDFVYLGRKTKSELLG</sequence>
<evidence type="ECO:0008006" key="3">
    <source>
        <dbReference type="Google" id="ProtNLM"/>
    </source>
</evidence>
<name>A0ABT0NK01_9FIRM</name>
<keyword evidence="2" id="KW-1185">Reference proteome</keyword>
<dbReference type="EMBL" id="SNUZ01000018">
    <property type="protein sequence ID" value="MCL3788595.1"/>
    <property type="molecule type" value="Genomic_DNA"/>
</dbReference>
<evidence type="ECO:0000313" key="2">
    <source>
        <dbReference type="Proteomes" id="UP001056693"/>
    </source>
</evidence>
<protein>
    <recommendedName>
        <fullName evidence="3">DUF4145 domain-containing protein</fullName>
    </recommendedName>
</protein>
<gene>
    <name evidence="1" type="ORF">E2N93_11475</name>
</gene>
<accession>A0ABT0NK01</accession>